<keyword evidence="5 6" id="KW-0472">Membrane</keyword>
<feature type="transmembrane region" description="Helical" evidence="6">
    <location>
        <begin position="74"/>
        <end position="93"/>
    </location>
</feature>
<evidence type="ECO:0000313" key="9">
    <source>
        <dbReference type="Proteomes" id="UP001600888"/>
    </source>
</evidence>
<comment type="caution">
    <text evidence="8">The sequence shown here is derived from an EMBL/GenBank/DDBJ whole genome shotgun (WGS) entry which is preliminary data.</text>
</comment>
<dbReference type="Proteomes" id="UP001600888">
    <property type="component" value="Unassembled WGS sequence"/>
</dbReference>
<dbReference type="EMBL" id="JBAWTH010000070">
    <property type="protein sequence ID" value="KAL2280070.1"/>
    <property type="molecule type" value="Genomic_DNA"/>
</dbReference>
<dbReference type="InterPro" id="IPR013525">
    <property type="entry name" value="ABC2_TM"/>
</dbReference>
<comment type="subcellular location">
    <subcellularLocation>
        <location evidence="1">Membrane</location>
        <topology evidence="1">Multi-pass membrane protein</topology>
    </subcellularLocation>
</comment>
<keyword evidence="4 6" id="KW-1133">Transmembrane helix</keyword>
<evidence type="ECO:0000256" key="6">
    <source>
        <dbReference type="SAM" id="Phobius"/>
    </source>
</evidence>
<protein>
    <recommendedName>
        <fullName evidence="7">ABC-2 type transporter transmembrane domain-containing protein</fullName>
    </recommendedName>
</protein>
<feature type="transmembrane region" description="Helical" evidence="6">
    <location>
        <begin position="48"/>
        <end position="68"/>
    </location>
</feature>
<evidence type="ECO:0000256" key="5">
    <source>
        <dbReference type="ARBA" id="ARBA00023136"/>
    </source>
</evidence>
<evidence type="ECO:0000256" key="4">
    <source>
        <dbReference type="ARBA" id="ARBA00022989"/>
    </source>
</evidence>
<keyword evidence="3 6" id="KW-0812">Transmembrane</keyword>
<evidence type="ECO:0000256" key="3">
    <source>
        <dbReference type="ARBA" id="ARBA00022692"/>
    </source>
</evidence>
<name>A0ABR4EC96_9PEZI</name>
<accession>A0ABR4EC96</accession>
<organism evidence="8 9">
    <name type="scientific">Diaporthe vaccinii</name>
    <dbReference type="NCBI Taxonomy" id="105482"/>
    <lineage>
        <taxon>Eukaryota</taxon>
        <taxon>Fungi</taxon>
        <taxon>Dikarya</taxon>
        <taxon>Ascomycota</taxon>
        <taxon>Pezizomycotina</taxon>
        <taxon>Sordariomycetes</taxon>
        <taxon>Sordariomycetidae</taxon>
        <taxon>Diaporthales</taxon>
        <taxon>Diaporthaceae</taxon>
        <taxon>Diaporthe</taxon>
        <taxon>Diaporthe eres species complex</taxon>
    </lineage>
</organism>
<evidence type="ECO:0000256" key="1">
    <source>
        <dbReference type="ARBA" id="ARBA00004141"/>
    </source>
</evidence>
<evidence type="ECO:0000259" key="7">
    <source>
        <dbReference type="Pfam" id="PF01061"/>
    </source>
</evidence>
<sequence length="229" mass="25890">MLSNIVVELPWTTLASLLIFFPFYYLVGMNNNGIPTDSVTERGGLMFLIVWTFMLFQSTFADMCIAGANTAEEGAILSLLMFALSLIFCGVMVPRSDLPGFWIFMYRVSPITYIISAMLSTGVGQNAVRCSELELLVFQPRANQTCAEYLESFPVGAVYNPSATENCQYCPMASTDQFLASTDIFYSNRYRDYALIWAYIVFNVCAAFLLYWLVRVPKKGNWRKMLGIR</sequence>
<proteinExistence type="predicted"/>
<evidence type="ECO:0000256" key="2">
    <source>
        <dbReference type="ARBA" id="ARBA00022448"/>
    </source>
</evidence>
<reference evidence="8 9" key="1">
    <citation type="submission" date="2024-03" db="EMBL/GenBank/DDBJ databases">
        <title>A high-quality draft genome sequence of Diaporthe vaccinii, a causative agent of upright dieback and viscid rot disease in cranberry plants.</title>
        <authorList>
            <person name="Sarrasin M."/>
            <person name="Lang B.F."/>
            <person name="Burger G."/>
        </authorList>
    </citation>
    <scope>NUCLEOTIDE SEQUENCE [LARGE SCALE GENOMIC DNA]</scope>
    <source>
        <strain evidence="8 9">IS7</strain>
    </source>
</reference>
<keyword evidence="9" id="KW-1185">Reference proteome</keyword>
<feature type="domain" description="ABC-2 type transporter transmembrane" evidence="7">
    <location>
        <begin position="1"/>
        <end position="120"/>
    </location>
</feature>
<dbReference type="PANTHER" id="PTHR19241">
    <property type="entry name" value="ATP-BINDING CASSETTE TRANSPORTER"/>
    <property type="match status" value="1"/>
</dbReference>
<dbReference type="Pfam" id="PF01061">
    <property type="entry name" value="ABC2_membrane"/>
    <property type="match status" value="1"/>
</dbReference>
<evidence type="ECO:0000313" key="8">
    <source>
        <dbReference type="EMBL" id="KAL2280070.1"/>
    </source>
</evidence>
<gene>
    <name evidence="8" type="ORF">FJTKL_13013</name>
</gene>
<feature type="transmembrane region" description="Helical" evidence="6">
    <location>
        <begin position="194"/>
        <end position="214"/>
    </location>
</feature>
<feature type="transmembrane region" description="Helical" evidence="6">
    <location>
        <begin position="6"/>
        <end position="27"/>
    </location>
</feature>
<keyword evidence="2" id="KW-0813">Transport</keyword>